<proteinExistence type="predicted"/>
<organism evidence="1 2">
    <name type="scientific">Granulosicoccus antarcticus IMCC3135</name>
    <dbReference type="NCBI Taxonomy" id="1192854"/>
    <lineage>
        <taxon>Bacteria</taxon>
        <taxon>Pseudomonadati</taxon>
        <taxon>Pseudomonadota</taxon>
        <taxon>Gammaproteobacteria</taxon>
        <taxon>Chromatiales</taxon>
        <taxon>Granulosicoccaceae</taxon>
        <taxon>Granulosicoccus</taxon>
    </lineage>
</organism>
<reference evidence="1 2" key="1">
    <citation type="submission" date="2016-12" db="EMBL/GenBank/DDBJ databases">
        <authorList>
            <person name="Song W.-J."/>
            <person name="Kurnit D.M."/>
        </authorList>
    </citation>
    <scope>NUCLEOTIDE SEQUENCE [LARGE SCALE GENOMIC DNA]</scope>
    <source>
        <strain evidence="1 2">IMCC3135</strain>
    </source>
</reference>
<dbReference type="KEGG" id="gai:IMCC3135_23900"/>
<sequence length="232" mass="26078">MRKHHSLAVFLCLFVLSGCDSSSRNCDGFNHPLAEAWTGNDGLGETRSFVDNAGNRKTYALQSIDKTGPRVSTSNGSDSNLVPCYETAKYLYVQANADIAYEFDFLQRQIRGDQPIDNQSVTLVVNTQNPVGTDTDSNVRDWWYVDDLEFNTTLNPTENTTWPGNGSYFPEATIDGNVYVDLLQHTFNDNSERFTSGLVDEEAQWVRLVVAKDFGLVQYELLKGTVYTLDRE</sequence>
<name>A0A2Z2NU64_9GAMM</name>
<gene>
    <name evidence="1" type="ORF">IMCC3135_23900</name>
</gene>
<dbReference type="AlphaFoldDB" id="A0A2Z2NU64"/>
<keyword evidence="2" id="KW-1185">Reference proteome</keyword>
<evidence type="ECO:0000313" key="1">
    <source>
        <dbReference type="EMBL" id="ASJ74849.1"/>
    </source>
</evidence>
<dbReference type="RefSeq" id="WP_088919829.1">
    <property type="nucleotide sequence ID" value="NZ_CP018632.1"/>
</dbReference>
<dbReference type="Proteomes" id="UP000250079">
    <property type="component" value="Chromosome"/>
</dbReference>
<dbReference type="EMBL" id="CP018632">
    <property type="protein sequence ID" value="ASJ74849.1"/>
    <property type="molecule type" value="Genomic_DNA"/>
</dbReference>
<protein>
    <recommendedName>
        <fullName evidence="3">Lipoprotein</fullName>
    </recommendedName>
</protein>
<accession>A0A2Z2NU64</accession>
<evidence type="ECO:0008006" key="3">
    <source>
        <dbReference type="Google" id="ProtNLM"/>
    </source>
</evidence>
<dbReference type="PROSITE" id="PS51257">
    <property type="entry name" value="PROKAR_LIPOPROTEIN"/>
    <property type="match status" value="1"/>
</dbReference>
<evidence type="ECO:0000313" key="2">
    <source>
        <dbReference type="Proteomes" id="UP000250079"/>
    </source>
</evidence>